<evidence type="ECO:0000313" key="7">
    <source>
        <dbReference type="EMBL" id="GAA1972710.1"/>
    </source>
</evidence>
<dbReference type="PANTHER" id="PTHR43790">
    <property type="entry name" value="CARBOHYDRATE TRANSPORT ATP-BINDING PROTEIN MG119-RELATED"/>
    <property type="match status" value="1"/>
</dbReference>
<protein>
    <submittedName>
        <fullName evidence="7">Sugar ABC transporter ATP-binding protein</fullName>
    </submittedName>
</protein>
<evidence type="ECO:0000256" key="5">
    <source>
        <dbReference type="SAM" id="MobiDB-lite"/>
    </source>
</evidence>
<dbReference type="InterPro" id="IPR003593">
    <property type="entry name" value="AAA+_ATPase"/>
</dbReference>
<dbReference type="CDD" id="cd03215">
    <property type="entry name" value="ABC_Carb_Monos_II"/>
    <property type="match status" value="1"/>
</dbReference>
<dbReference type="PROSITE" id="PS50893">
    <property type="entry name" value="ABC_TRANSPORTER_2"/>
    <property type="match status" value="2"/>
</dbReference>
<dbReference type="InterPro" id="IPR003439">
    <property type="entry name" value="ABC_transporter-like_ATP-bd"/>
</dbReference>
<dbReference type="Proteomes" id="UP001500326">
    <property type="component" value="Unassembled WGS sequence"/>
</dbReference>
<dbReference type="Gene3D" id="3.40.50.300">
    <property type="entry name" value="P-loop containing nucleotide triphosphate hydrolases"/>
    <property type="match status" value="2"/>
</dbReference>
<dbReference type="Pfam" id="PF00005">
    <property type="entry name" value="ABC_tran"/>
    <property type="match status" value="2"/>
</dbReference>
<comment type="caution">
    <text evidence="7">The sequence shown here is derived from an EMBL/GenBank/DDBJ whole genome shotgun (WGS) entry which is preliminary data.</text>
</comment>
<evidence type="ECO:0000256" key="3">
    <source>
        <dbReference type="ARBA" id="ARBA00022741"/>
    </source>
</evidence>
<dbReference type="SMART" id="SM00382">
    <property type="entry name" value="AAA"/>
    <property type="match status" value="2"/>
</dbReference>
<keyword evidence="3" id="KW-0547">Nucleotide-binding</keyword>
<proteinExistence type="predicted"/>
<evidence type="ECO:0000256" key="2">
    <source>
        <dbReference type="ARBA" id="ARBA00022737"/>
    </source>
</evidence>
<evidence type="ECO:0000313" key="8">
    <source>
        <dbReference type="Proteomes" id="UP001500326"/>
    </source>
</evidence>
<dbReference type="PROSITE" id="PS00211">
    <property type="entry name" value="ABC_TRANSPORTER_1"/>
    <property type="match status" value="1"/>
</dbReference>
<dbReference type="PANTHER" id="PTHR43790:SF9">
    <property type="entry name" value="GALACTOFURANOSE TRANSPORTER ATP-BINDING PROTEIN YTFR"/>
    <property type="match status" value="1"/>
</dbReference>
<dbReference type="GO" id="GO:0005524">
    <property type="term" value="F:ATP binding"/>
    <property type="evidence" value="ECO:0007669"/>
    <property type="project" value="UniProtKB-KW"/>
</dbReference>
<dbReference type="EMBL" id="BAAAOH010000001">
    <property type="protein sequence ID" value="GAA1972710.1"/>
    <property type="molecule type" value="Genomic_DNA"/>
</dbReference>
<dbReference type="SUPFAM" id="SSF52540">
    <property type="entry name" value="P-loop containing nucleoside triphosphate hydrolases"/>
    <property type="match status" value="2"/>
</dbReference>
<evidence type="ECO:0000259" key="6">
    <source>
        <dbReference type="PROSITE" id="PS50893"/>
    </source>
</evidence>
<dbReference type="InterPro" id="IPR050107">
    <property type="entry name" value="ABC_carbohydrate_import_ATPase"/>
</dbReference>
<keyword evidence="4 7" id="KW-0067">ATP-binding</keyword>
<evidence type="ECO:0000256" key="4">
    <source>
        <dbReference type="ARBA" id="ARBA00022840"/>
    </source>
</evidence>
<feature type="region of interest" description="Disordered" evidence="5">
    <location>
        <begin position="1"/>
        <end position="37"/>
    </location>
</feature>
<feature type="domain" description="ABC transporter" evidence="6">
    <location>
        <begin position="40"/>
        <end position="275"/>
    </location>
</feature>
<sequence>MSQHPAGEPIHGLPGGRADTGAGKALTTTMPADPEVPPIVQMTGITIRFPGVLALDGVDFRLRGGQIHSLMGENGAGKSTLIKALTGVYSIDGGSIEVAGEPRVFGGTADAQSAGISTVYQEVNLCANLSVGENVMLGHEPRSAGAIDWRAAHREAARHLENLGLHVDTRSMLSSHSIAIQQLVAISRAMVSDAKVLILDEPTSSLDRGEVEQLFRVMRDLRDRGVAILFVSHFLDQVYEVSDRITILRNGRLIGEYAAADLSREALVTKMIGRELVELAAISSMTERVIDRTGTPVLRASGVGRRGVLEPADIDVYEGEVVGIAGLLGSGRTELVRLLYGADRADSGSIEVHGRPVKMTSPRAAIDKRMVFSSEDRRAEGVIGDLTVAQNIVLGIQARRGWVRRIRRSEQDAVVAEYIKALDVRPADPNLPAANLSGGNQQKVLLARWLATAPQLIVLDEPTRGIDVGAKADIQRKVAELSEQGLSVIFISSELEEVLRLAQRVIVMRDRRMIGELSPDDVDLDGLIDYIANAGEGSAA</sequence>
<name>A0ABN2RPJ6_9MICO</name>
<dbReference type="CDD" id="cd03216">
    <property type="entry name" value="ABC_Carb_Monos_I"/>
    <property type="match status" value="1"/>
</dbReference>
<keyword evidence="2" id="KW-0677">Repeat</keyword>
<reference evidence="7 8" key="1">
    <citation type="journal article" date="2019" name="Int. J. Syst. Evol. Microbiol.">
        <title>The Global Catalogue of Microorganisms (GCM) 10K type strain sequencing project: providing services to taxonomists for standard genome sequencing and annotation.</title>
        <authorList>
            <consortium name="The Broad Institute Genomics Platform"/>
            <consortium name="The Broad Institute Genome Sequencing Center for Infectious Disease"/>
            <person name="Wu L."/>
            <person name="Ma J."/>
        </authorList>
    </citation>
    <scope>NUCLEOTIDE SEQUENCE [LARGE SCALE GENOMIC DNA]</scope>
    <source>
        <strain evidence="7 8">JCM 14902</strain>
    </source>
</reference>
<dbReference type="InterPro" id="IPR017871">
    <property type="entry name" value="ABC_transporter-like_CS"/>
</dbReference>
<accession>A0ABN2RPJ6</accession>
<gene>
    <name evidence="7" type="ORF">GCM10009777_00920</name>
</gene>
<evidence type="ECO:0000256" key="1">
    <source>
        <dbReference type="ARBA" id="ARBA00022448"/>
    </source>
</evidence>
<organism evidence="7 8">
    <name type="scientific">Microbacterium pumilum</name>
    <dbReference type="NCBI Taxonomy" id="344165"/>
    <lineage>
        <taxon>Bacteria</taxon>
        <taxon>Bacillati</taxon>
        <taxon>Actinomycetota</taxon>
        <taxon>Actinomycetes</taxon>
        <taxon>Micrococcales</taxon>
        <taxon>Microbacteriaceae</taxon>
        <taxon>Microbacterium</taxon>
    </lineage>
</organism>
<keyword evidence="8" id="KW-1185">Reference proteome</keyword>
<keyword evidence="1" id="KW-0813">Transport</keyword>
<feature type="domain" description="ABC transporter" evidence="6">
    <location>
        <begin position="287"/>
        <end position="535"/>
    </location>
</feature>
<dbReference type="InterPro" id="IPR027417">
    <property type="entry name" value="P-loop_NTPase"/>
</dbReference>